<protein>
    <submittedName>
        <fullName evidence="1">Uncharacterized protein</fullName>
    </submittedName>
</protein>
<gene>
    <name evidence="1" type="ORF">I313_01317</name>
</gene>
<dbReference type="Proteomes" id="UP000053392">
    <property type="component" value="Unassembled WGS sequence"/>
</dbReference>
<dbReference type="EMBL" id="KN847897">
    <property type="protein sequence ID" value="KIR43108.1"/>
    <property type="molecule type" value="Genomic_DNA"/>
</dbReference>
<accession>A0A0D0U4M0</accession>
<dbReference type="HOGENOM" id="CLU_2061383_0_0_1"/>
<organism evidence="1 2">
    <name type="scientific">Cryptococcus deuterogattii Ram5</name>
    <dbReference type="NCBI Taxonomy" id="1296110"/>
    <lineage>
        <taxon>Eukaryota</taxon>
        <taxon>Fungi</taxon>
        <taxon>Dikarya</taxon>
        <taxon>Basidiomycota</taxon>
        <taxon>Agaricomycotina</taxon>
        <taxon>Tremellomycetes</taxon>
        <taxon>Tremellales</taxon>
        <taxon>Cryptococcaceae</taxon>
        <taxon>Cryptococcus</taxon>
        <taxon>Cryptococcus gattii species complex</taxon>
    </lineage>
</organism>
<dbReference type="OrthoDB" id="10431706at2759"/>
<name>A0A0D0U4M0_9TREE</name>
<sequence>MTPVRVLSRLQIYGELAQVELSPMGSTLLDEELKRRKNTTWEFLFQRNTFFYSQNGWGEMNKPRLTMLLSLAFPELAERVKFTLSLESTPLPSFITGISNEQMGETVGAESEMAGATEE</sequence>
<keyword evidence="2" id="KW-1185">Reference proteome</keyword>
<evidence type="ECO:0000313" key="2">
    <source>
        <dbReference type="Proteomes" id="UP000053392"/>
    </source>
</evidence>
<evidence type="ECO:0000313" key="1">
    <source>
        <dbReference type="EMBL" id="KIR43108.1"/>
    </source>
</evidence>
<proteinExistence type="predicted"/>
<reference evidence="1 2" key="1">
    <citation type="submission" date="2015-01" db="EMBL/GenBank/DDBJ databases">
        <title>The Genome Sequence of Cryptococcus gattii Ram5.</title>
        <authorList>
            <consortium name="The Broad Institute Genomics Platform"/>
            <person name="Cuomo C."/>
            <person name="Litvintseva A."/>
            <person name="Chen Y."/>
            <person name="Heitman J."/>
            <person name="Sun S."/>
            <person name="Springer D."/>
            <person name="Dromer F."/>
            <person name="Young S."/>
            <person name="Zeng Q."/>
            <person name="Gargeya S."/>
            <person name="Abouelleil A."/>
            <person name="Alvarado L."/>
            <person name="Chapman S.B."/>
            <person name="Gainer-Dewar J."/>
            <person name="Goldberg J."/>
            <person name="Griggs A."/>
            <person name="Gujja S."/>
            <person name="Hansen M."/>
            <person name="Howarth C."/>
            <person name="Imamovic A."/>
            <person name="Larimer J."/>
            <person name="Murphy C."/>
            <person name="Naylor J."/>
            <person name="Pearson M."/>
            <person name="Priest M."/>
            <person name="Roberts A."/>
            <person name="Saif S."/>
            <person name="Shea T."/>
            <person name="Sykes S."/>
            <person name="Wortman J."/>
            <person name="Nusbaum C."/>
            <person name="Birren B."/>
        </authorList>
    </citation>
    <scope>NUCLEOTIDE SEQUENCE [LARGE SCALE GENOMIC DNA]</scope>
    <source>
        <strain evidence="1 2">Ram5</strain>
    </source>
</reference>
<dbReference type="AlphaFoldDB" id="A0A0D0U4M0"/>